<organism evidence="2 3">
    <name type="scientific">Deinococcus xinjiangensis</name>
    <dbReference type="NCBI Taxonomy" id="457454"/>
    <lineage>
        <taxon>Bacteria</taxon>
        <taxon>Thermotogati</taxon>
        <taxon>Deinococcota</taxon>
        <taxon>Deinococci</taxon>
        <taxon>Deinococcales</taxon>
        <taxon>Deinococcaceae</taxon>
        <taxon>Deinococcus</taxon>
    </lineage>
</organism>
<keyword evidence="3" id="KW-1185">Reference proteome</keyword>
<name>A0ABP9VF62_9DEIO</name>
<dbReference type="EMBL" id="BAABRN010000071">
    <property type="protein sequence ID" value="GAA5503865.1"/>
    <property type="molecule type" value="Genomic_DNA"/>
</dbReference>
<keyword evidence="1" id="KW-0812">Transmembrane</keyword>
<feature type="transmembrane region" description="Helical" evidence="1">
    <location>
        <begin position="20"/>
        <end position="44"/>
    </location>
</feature>
<comment type="caution">
    <text evidence="2">The sequence shown here is derived from an EMBL/GenBank/DDBJ whole genome shotgun (WGS) entry which is preliminary data.</text>
</comment>
<dbReference type="Proteomes" id="UP001458946">
    <property type="component" value="Unassembled WGS sequence"/>
</dbReference>
<evidence type="ECO:0000313" key="2">
    <source>
        <dbReference type="EMBL" id="GAA5503865.1"/>
    </source>
</evidence>
<keyword evidence="1" id="KW-0472">Membrane</keyword>
<accession>A0ABP9VF62</accession>
<sequence length="109" mass="12075">MDFSSIVNQVVPLYTQVNFWVTIALTALVWYLVAVGFAHLLFGAGHRTAVNSARQGMLLSLLLLFVALALATYFLFKPADLIYMIAVSVTFLILTFIVMAIFTRLGAEK</sequence>
<evidence type="ECO:0000256" key="1">
    <source>
        <dbReference type="SAM" id="Phobius"/>
    </source>
</evidence>
<dbReference type="RefSeq" id="WP_353543836.1">
    <property type="nucleotide sequence ID" value="NZ_BAABRN010000071.1"/>
</dbReference>
<evidence type="ECO:0000313" key="3">
    <source>
        <dbReference type="Proteomes" id="UP001458946"/>
    </source>
</evidence>
<proteinExistence type="predicted"/>
<gene>
    <name evidence="2" type="ORF">Dxin01_03632</name>
</gene>
<keyword evidence="1" id="KW-1133">Transmembrane helix</keyword>
<evidence type="ECO:0008006" key="4">
    <source>
        <dbReference type="Google" id="ProtNLM"/>
    </source>
</evidence>
<reference evidence="2 3" key="1">
    <citation type="submission" date="2024-02" db="EMBL/GenBank/DDBJ databases">
        <title>Deinococcus xinjiangensis NBRC 107630.</title>
        <authorList>
            <person name="Ichikawa N."/>
            <person name="Katano-Makiyama Y."/>
            <person name="Hidaka K."/>
        </authorList>
    </citation>
    <scope>NUCLEOTIDE SEQUENCE [LARGE SCALE GENOMIC DNA]</scope>
    <source>
        <strain evidence="2 3">NBRC 107630</strain>
    </source>
</reference>
<protein>
    <recommendedName>
        <fullName evidence="4">Integral membrane protein</fullName>
    </recommendedName>
</protein>
<feature type="transmembrane region" description="Helical" evidence="1">
    <location>
        <begin position="82"/>
        <end position="102"/>
    </location>
</feature>
<feature type="transmembrane region" description="Helical" evidence="1">
    <location>
        <begin position="56"/>
        <end position="76"/>
    </location>
</feature>